<organism evidence="3 4">
    <name type="scientific">Paenibacillus mucilaginosus (strain KNP414)</name>
    <dbReference type="NCBI Taxonomy" id="1036673"/>
    <lineage>
        <taxon>Bacteria</taxon>
        <taxon>Bacillati</taxon>
        <taxon>Bacillota</taxon>
        <taxon>Bacilli</taxon>
        <taxon>Bacillales</taxon>
        <taxon>Paenibacillaceae</taxon>
        <taxon>Paenibacillus</taxon>
    </lineage>
</organism>
<sequence length="262" mass="30586">MKRWCVLMEKYKYKFALDEQGERDFTERDVEAIKWISMKLLDGKELRVAVKEVVSQYLTPAAAGGGKQTVQKLGVDEEEIKSLIHHLFDLRMKDYMESSEQRLADLELKVKETGSEQRLADLEQKVKETGSEQRLADLEQKVKETEAQVKKTVNQMKAAVEQVKETGKRVKETEARVTRLEKDQDTLVTEVLVLHEKVDESTRQNEAYRKIREDEIMNMMKEILETRRMVAAARERRWQGLWKTVTQVLSPKKQRLNGRTTS</sequence>
<dbReference type="Gene3D" id="1.20.5.340">
    <property type="match status" value="1"/>
</dbReference>
<dbReference type="EMBL" id="CP002869">
    <property type="protein sequence ID" value="AEI43931.1"/>
    <property type="molecule type" value="Genomic_DNA"/>
</dbReference>
<accession>F8FGB1</accession>
<dbReference type="AlphaFoldDB" id="F8FGB1"/>
<reference evidence="3 4" key="2">
    <citation type="journal article" date="2013" name="Genome Announc.">
        <title>Genome Sequence of Growth-Improving Paenibacillus mucilaginosus Strain KNP414.</title>
        <authorList>
            <person name="Lu J.J."/>
            <person name="Wang J.F."/>
            <person name="Hu X.F."/>
        </authorList>
    </citation>
    <scope>NUCLEOTIDE SEQUENCE [LARGE SCALE GENOMIC DNA]</scope>
    <source>
        <strain evidence="3 4">KNP414</strain>
    </source>
</reference>
<dbReference type="KEGG" id="pms:KNP414_05407"/>
<proteinExistence type="predicted"/>
<dbReference type="Pfam" id="PF13152">
    <property type="entry name" value="DUF3967"/>
    <property type="match status" value="1"/>
</dbReference>
<feature type="domain" description="DUF3967" evidence="2">
    <location>
        <begin position="212"/>
        <end position="239"/>
    </location>
</feature>
<keyword evidence="1" id="KW-0175">Coiled coil</keyword>
<evidence type="ECO:0000313" key="3">
    <source>
        <dbReference type="EMBL" id="AEI43931.1"/>
    </source>
</evidence>
<dbReference type="Proteomes" id="UP000006620">
    <property type="component" value="Chromosome"/>
</dbReference>
<dbReference type="InterPro" id="IPR025052">
    <property type="entry name" value="DUF3967"/>
</dbReference>
<evidence type="ECO:0000259" key="2">
    <source>
        <dbReference type="Pfam" id="PF13152"/>
    </source>
</evidence>
<name>F8FGB1_PAEMK</name>
<dbReference type="PATRIC" id="fig|1036673.3.peg.5012"/>
<feature type="coiled-coil region" evidence="1">
    <location>
        <begin position="96"/>
        <end position="190"/>
    </location>
</feature>
<gene>
    <name evidence="3" type="ordered locus">KNP414_05407</name>
</gene>
<protein>
    <recommendedName>
        <fullName evidence="2">DUF3967 domain-containing protein</fullName>
    </recommendedName>
</protein>
<dbReference type="HOGENOM" id="CLU_1061066_0_0_9"/>
<evidence type="ECO:0000256" key="1">
    <source>
        <dbReference type="SAM" id="Coils"/>
    </source>
</evidence>
<reference evidence="4" key="1">
    <citation type="submission" date="2011-06" db="EMBL/GenBank/DDBJ databases">
        <title>Complete genome sequence of Paenibacillus mucilaginosus KNP414.</title>
        <authorList>
            <person name="Wang J."/>
            <person name="Hu S."/>
            <person name="Hu X."/>
            <person name="Zhang B."/>
            <person name="Dong D."/>
            <person name="Zhang S."/>
            <person name="Zhao K."/>
            <person name="Wu D."/>
        </authorList>
    </citation>
    <scope>NUCLEOTIDE SEQUENCE [LARGE SCALE GENOMIC DNA]</scope>
    <source>
        <strain evidence="4">KNP414</strain>
    </source>
</reference>
<evidence type="ECO:0000313" key="4">
    <source>
        <dbReference type="Proteomes" id="UP000006620"/>
    </source>
</evidence>